<feature type="domain" description="ATPase AAA-type core" evidence="3">
    <location>
        <begin position="571"/>
        <end position="749"/>
    </location>
</feature>
<proteinExistence type="predicted"/>
<comment type="caution">
    <text evidence="6">The sequence shown here is derived from an EMBL/GenBank/DDBJ whole genome shotgun (WGS) entry which is preliminary data.</text>
</comment>
<dbReference type="AlphaFoldDB" id="A0A2N0BDW5"/>
<evidence type="ECO:0000259" key="3">
    <source>
        <dbReference type="Pfam" id="PF13304"/>
    </source>
</evidence>
<feature type="coiled-coil region" evidence="1">
    <location>
        <begin position="423"/>
        <end position="488"/>
    </location>
</feature>
<accession>A0A2N0BDW5</accession>
<dbReference type="PANTHER" id="PTHR32182">
    <property type="entry name" value="DNA REPLICATION AND REPAIR PROTEIN RECF"/>
    <property type="match status" value="1"/>
</dbReference>
<evidence type="ECO:0000256" key="1">
    <source>
        <dbReference type="SAM" id="Coils"/>
    </source>
</evidence>
<dbReference type="Gene3D" id="3.40.50.300">
    <property type="entry name" value="P-loop containing nucleotide triphosphate hydrolases"/>
    <property type="match status" value="2"/>
</dbReference>
<dbReference type="GO" id="GO:0005524">
    <property type="term" value="F:ATP binding"/>
    <property type="evidence" value="ECO:0007669"/>
    <property type="project" value="InterPro"/>
</dbReference>
<dbReference type="InterPro" id="IPR003959">
    <property type="entry name" value="ATPase_AAA_core"/>
</dbReference>
<feature type="domain" description="Rad50/SbcC-type AAA" evidence="4">
    <location>
        <begin position="4"/>
        <end position="241"/>
    </location>
</feature>
<dbReference type="SUPFAM" id="SSF52540">
    <property type="entry name" value="P-loop containing nucleoside triphosphate hydrolases"/>
    <property type="match status" value="2"/>
</dbReference>
<evidence type="ECO:0000259" key="4">
    <source>
        <dbReference type="Pfam" id="PF13476"/>
    </source>
</evidence>
<reference evidence="6" key="1">
    <citation type="submission" date="2017-07" db="EMBL/GenBank/DDBJ databases">
        <title>Leptospira spp. isolated from tropical soils.</title>
        <authorList>
            <person name="Thibeaux R."/>
            <person name="Iraola G."/>
            <person name="Ferres I."/>
            <person name="Bierque E."/>
            <person name="Girault D."/>
            <person name="Soupe-Gilbert M.-E."/>
            <person name="Picardeau M."/>
            <person name="Goarant C."/>
        </authorList>
    </citation>
    <scope>NUCLEOTIDE SEQUENCE [LARGE SCALE GENOMIC DNA]</scope>
    <source>
        <strain evidence="6">ATI7-C-A5</strain>
    </source>
</reference>
<gene>
    <name evidence="5" type="ORF">CH379_007715</name>
    <name evidence="6" type="ORF">CH379_01020</name>
</gene>
<feature type="transmembrane region" description="Helical" evidence="2">
    <location>
        <begin position="363"/>
        <end position="385"/>
    </location>
</feature>
<dbReference type="InterPro" id="IPR038729">
    <property type="entry name" value="Rad50/SbcC_AAA"/>
</dbReference>
<dbReference type="RefSeq" id="WP_100764491.1">
    <property type="nucleotide sequence ID" value="NZ_NPEF02000008.1"/>
</dbReference>
<dbReference type="Proteomes" id="UP000232122">
    <property type="component" value="Unassembled WGS sequence"/>
</dbReference>
<dbReference type="OrthoDB" id="312458at2"/>
<feature type="coiled-coil region" evidence="1">
    <location>
        <begin position="211"/>
        <end position="248"/>
    </location>
</feature>
<feature type="coiled-coil region" evidence="1">
    <location>
        <begin position="554"/>
        <end position="627"/>
    </location>
</feature>
<keyword evidence="2" id="KW-0472">Membrane</keyword>
<dbReference type="GO" id="GO:0000731">
    <property type="term" value="P:DNA synthesis involved in DNA repair"/>
    <property type="evidence" value="ECO:0007669"/>
    <property type="project" value="TreeGrafter"/>
</dbReference>
<reference evidence="5 7" key="2">
    <citation type="journal article" date="2018" name="Microb. Genom.">
        <title>Deciphering the unexplored Leptospira diversity from soils uncovers genomic evolution to virulence.</title>
        <authorList>
            <person name="Thibeaux R."/>
            <person name="Iraola G."/>
            <person name="Ferres I."/>
            <person name="Bierque E."/>
            <person name="Girault D."/>
            <person name="Soupe-Gilbert M.E."/>
            <person name="Picardeau M."/>
            <person name="Goarant C."/>
        </authorList>
    </citation>
    <scope>NUCLEOTIDE SEQUENCE [LARGE SCALE GENOMIC DNA]</scope>
    <source>
        <strain evidence="5 7">ATI7-C-A5</strain>
    </source>
</reference>
<dbReference type="PANTHER" id="PTHR32182:SF0">
    <property type="entry name" value="DNA REPLICATION AND REPAIR PROTEIN RECF"/>
    <property type="match status" value="1"/>
</dbReference>
<evidence type="ECO:0000313" key="7">
    <source>
        <dbReference type="Proteomes" id="UP000232122"/>
    </source>
</evidence>
<organism evidence="6">
    <name type="scientific">Leptospira ellisii</name>
    <dbReference type="NCBI Taxonomy" id="2023197"/>
    <lineage>
        <taxon>Bacteria</taxon>
        <taxon>Pseudomonadati</taxon>
        <taxon>Spirochaetota</taxon>
        <taxon>Spirochaetia</taxon>
        <taxon>Leptospirales</taxon>
        <taxon>Leptospiraceae</taxon>
        <taxon>Leptospira</taxon>
    </lineage>
</organism>
<dbReference type="Pfam" id="PF13476">
    <property type="entry name" value="AAA_23"/>
    <property type="match status" value="1"/>
</dbReference>
<dbReference type="InterPro" id="IPR027417">
    <property type="entry name" value="P-loop_NTPase"/>
</dbReference>
<evidence type="ECO:0000313" key="5">
    <source>
        <dbReference type="EMBL" id="MDV6235510.1"/>
    </source>
</evidence>
<sequence length="772" mass="88217">MLKSIQMISFGKFSNVGFELGSGATVFFGKNESGKTTIFDAFRLALGSGLLTASQEPKKSILARYGEKSAEGYKLFGEIPKLSKETAPQYVHCISLREGELEFSFLDNKTIKADFLRSRLFDNKVNLEGVSSSLKKIHSPHANSGEFTQYEKLKSEIETLKSDRTRLVSQIEELHSRNRNNLRKDSNSGKDKERVSEIENLLQDIERETVLENKIQKKNKLLESLSELQKLKQGKEKLKENFRYSKDESAFFESITKEADALLVSFSSSETLLLEKGKTAEIKKRESEELQTRLTTLQKMKSKAEEFFEKIESTSREDGFKEEVRTESSSGDSKLVGLLLSVLGSVALLGTLGTFLFSSSVSTLVLLTGISFSGALIGIGSYLMIRKRTEVAIRYSLEKEREFVRKRSGEWNVAFTEAQMPALERLENLRQFLSKQIQNFEFVLQRIESLKTEIFSLEKECESIETKLRQERQKLQELRSSRDVWLAERQVHTIQDYHKRIAEFQTADKHLADASRKLAAERSVGTPEEAEILWKTELTALDEIPAGPVDENRKTLRELKRKELQSELQNLQNRLKELNTSIRVEDARIQDSLPEKENELIKTIQKLSDLENGLSDLESKRRAARVAQEIVEEISKDQSVQFSSLASEIGKDLNLLLPERKINLEAIDKKESIKMQDQSGSLRSIDHLSGGTLAVFYLVFKLFLARKTVPKKGILLLDEPFIHLDPERTETALYYLRNFAEETEYQIVFFTKQEELASKIENFFGNSNLIRL</sequence>
<keyword evidence="7" id="KW-1185">Reference proteome</keyword>
<dbReference type="Pfam" id="PF13304">
    <property type="entry name" value="AAA_21"/>
    <property type="match status" value="1"/>
</dbReference>
<dbReference type="EMBL" id="NPEF02000008">
    <property type="protein sequence ID" value="MDV6235510.1"/>
    <property type="molecule type" value="Genomic_DNA"/>
</dbReference>
<feature type="coiled-coil region" evidence="1">
    <location>
        <begin position="280"/>
        <end position="317"/>
    </location>
</feature>
<dbReference type="GO" id="GO:0006302">
    <property type="term" value="P:double-strand break repair"/>
    <property type="evidence" value="ECO:0007669"/>
    <property type="project" value="InterPro"/>
</dbReference>
<keyword evidence="2" id="KW-1133">Transmembrane helix</keyword>
<reference evidence="5" key="3">
    <citation type="submission" date="2023-10" db="EMBL/GenBank/DDBJ databases">
        <authorList>
            <person name="Picardeau M."/>
            <person name="Thibeaux R."/>
        </authorList>
    </citation>
    <scope>NUCLEOTIDE SEQUENCE</scope>
    <source>
        <strain evidence="5">ATI7-C-A5</strain>
    </source>
</reference>
<keyword evidence="2" id="KW-0812">Transmembrane</keyword>
<feature type="transmembrane region" description="Helical" evidence="2">
    <location>
        <begin position="335"/>
        <end position="357"/>
    </location>
</feature>
<dbReference type="GO" id="GO:0016887">
    <property type="term" value="F:ATP hydrolysis activity"/>
    <property type="evidence" value="ECO:0007669"/>
    <property type="project" value="InterPro"/>
</dbReference>
<evidence type="ECO:0000256" key="2">
    <source>
        <dbReference type="SAM" id="Phobius"/>
    </source>
</evidence>
<name>A0A2N0BDW5_9LEPT</name>
<protein>
    <submittedName>
        <fullName evidence="5">AAA family ATPase</fullName>
    </submittedName>
    <submittedName>
        <fullName evidence="6">DNA repair protein Rad50</fullName>
    </submittedName>
</protein>
<keyword evidence="1" id="KW-0175">Coiled coil</keyword>
<evidence type="ECO:0000313" key="6">
    <source>
        <dbReference type="EMBL" id="PJZ94752.1"/>
    </source>
</evidence>
<dbReference type="EMBL" id="NPEF01000005">
    <property type="protein sequence ID" value="PJZ94752.1"/>
    <property type="molecule type" value="Genomic_DNA"/>
</dbReference>
<feature type="coiled-coil region" evidence="1">
    <location>
        <begin position="150"/>
        <end position="177"/>
    </location>
</feature>